<reference evidence="7" key="1">
    <citation type="journal article" date="2019" name="Int. J. Syst. Evol. Microbiol.">
        <title>The Global Catalogue of Microorganisms (GCM) 10K type strain sequencing project: providing services to taxonomists for standard genome sequencing and annotation.</title>
        <authorList>
            <consortium name="The Broad Institute Genomics Platform"/>
            <consortium name="The Broad Institute Genome Sequencing Center for Infectious Disease"/>
            <person name="Wu L."/>
            <person name="Ma J."/>
        </authorList>
    </citation>
    <scope>NUCLEOTIDE SEQUENCE [LARGE SCALE GENOMIC DNA]</scope>
    <source>
        <strain evidence="7">JCM 14545</strain>
    </source>
</reference>
<dbReference type="Gene3D" id="1.10.10.60">
    <property type="entry name" value="Homeodomain-like"/>
    <property type="match status" value="1"/>
</dbReference>
<feature type="domain" description="HTH tetR-type" evidence="5">
    <location>
        <begin position="15"/>
        <end position="75"/>
    </location>
</feature>
<proteinExistence type="predicted"/>
<evidence type="ECO:0000259" key="5">
    <source>
        <dbReference type="PROSITE" id="PS50977"/>
    </source>
</evidence>
<gene>
    <name evidence="6" type="ORF">GCM10009754_28100</name>
</gene>
<evidence type="ECO:0000256" key="1">
    <source>
        <dbReference type="ARBA" id="ARBA00023015"/>
    </source>
</evidence>
<evidence type="ECO:0000313" key="6">
    <source>
        <dbReference type="EMBL" id="GAA1956504.1"/>
    </source>
</evidence>
<organism evidence="6 7">
    <name type="scientific">Amycolatopsis minnesotensis</name>
    <dbReference type="NCBI Taxonomy" id="337894"/>
    <lineage>
        <taxon>Bacteria</taxon>
        <taxon>Bacillati</taxon>
        <taxon>Actinomycetota</taxon>
        <taxon>Actinomycetes</taxon>
        <taxon>Pseudonocardiales</taxon>
        <taxon>Pseudonocardiaceae</taxon>
        <taxon>Amycolatopsis</taxon>
    </lineage>
</organism>
<dbReference type="InterPro" id="IPR050109">
    <property type="entry name" value="HTH-type_TetR-like_transc_reg"/>
</dbReference>
<protein>
    <submittedName>
        <fullName evidence="6">TetR family transcriptional regulator</fullName>
    </submittedName>
</protein>
<dbReference type="Pfam" id="PF00440">
    <property type="entry name" value="TetR_N"/>
    <property type="match status" value="1"/>
</dbReference>
<keyword evidence="1" id="KW-0805">Transcription regulation</keyword>
<sequence>MTRVTAERLRDRTKRQTRQLISDVATGLFTEKGFGNVTIAEIATAAGVARMTVTNHFPLKEDLVFDLAGELRAHLAKTVAAREPGTSALEALRREYTAKTGCGNDTLGGTDPAWAKMVCESPVLLARLRELHDQAEAELAARLAEESGDDGIVPKVVAAQLAAVNRLLFHHALRRSVAGDREPEILRSLAKTAEDAYAVLAPSIGDYGRTFATRQNSH</sequence>
<dbReference type="PROSITE" id="PS50977">
    <property type="entry name" value="HTH_TETR_2"/>
    <property type="match status" value="1"/>
</dbReference>
<name>A0ABP5C3F8_9PSEU</name>
<evidence type="ECO:0000313" key="7">
    <source>
        <dbReference type="Proteomes" id="UP001501116"/>
    </source>
</evidence>
<dbReference type="PANTHER" id="PTHR30055">
    <property type="entry name" value="HTH-TYPE TRANSCRIPTIONAL REGULATOR RUTR"/>
    <property type="match status" value="1"/>
</dbReference>
<dbReference type="PANTHER" id="PTHR30055:SF234">
    <property type="entry name" value="HTH-TYPE TRANSCRIPTIONAL REGULATOR BETI"/>
    <property type="match status" value="1"/>
</dbReference>
<dbReference type="Gene3D" id="1.10.357.10">
    <property type="entry name" value="Tetracycline Repressor, domain 2"/>
    <property type="match status" value="1"/>
</dbReference>
<dbReference type="InterPro" id="IPR001647">
    <property type="entry name" value="HTH_TetR"/>
</dbReference>
<keyword evidence="7" id="KW-1185">Reference proteome</keyword>
<dbReference type="EMBL" id="BAAANN010000009">
    <property type="protein sequence ID" value="GAA1956504.1"/>
    <property type="molecule type" value="Genomic_DNA"/>
</dbReference>
<dbReference type="SUPFAM" id="SSF46689">
    <property type="entry name" value="Homeodomain-like"/>
    <property type="match status" value="1"/>
</dbReference>
<accession>A0ABP5C3F8</accession>
<keyword evidence="3" id="KW-0804">Transcription</keyword>
<evidence type="ECO:0000256" key="2">
    <source>
        <dbReference type="ARBA" id="ARBA00023125"/>
    </source>
</evidence>
<dbReference type="Proteomes" id="UP001501116">
    <property type="component" value="Unassembled WGS sequence"/>
</dbReference>
<evidence type="ECO:0000256" key="3">
    <source>
        <dbReference type="ARBA" id="ARBA00023163"/>
    </source>
</evidence>
<comment type="caution">
    <text evidence="6">The sequence shown here is derived from an EMBL/GenBank/DDBJ whole genome shotgun (WGS) entry which is preliminary data.</text>
</comment>
<keyword evidence="2 4" id="KW-0238">DNA-binding</keyword>
<evidence type="ECO:0000256" key="4">
    <source>
        <dbReference type="PROSITE-ProRule" id="PRU00335"/>
    </source>
</evidence>
<feature type="DNA-binding region" description="H-T-H motif" evidence="4">
    <location>
        <begin position="38"/>
        <end position="57"/>
    </location>
</feature>
<dbReference type="PRINTS" id="PR00455">
    <property type="entry name" value="HTHTETR"/>
</dbReference>
<dbReference type="InterPro" id="IPR009057">
    <property type="entry name" value="Homeodomain-like_sf"/>
</dbReference>